<dbReference type="Gene3D" id="3.30.70.330">
    <property type="match status" value="1"/>
</dbReference>
<sequence>MHGDKDTEEEFYFDYVRLLVENRMLHRSGYYLGASNQWVRIFTITARRYWLAQATCEHLTADWKIHFSIRPRDIPLAFNLLSELYYDMKLPVGLKARYPDHWKDFDNTWPKHMYGREITVYILLYECTSKTHQTMLYSNSDLSKAKGMINWDLSNVGDIYPVYELTPKDQISLERYLDYVDQAEDLLEKHQIKSNGCAIGDYPIGKYTSLRNEKFVAIDDNDTREKIRLIYPPNECGYNGSNDRIDLTKEIIDLNTYRKLECVIIMKYSLPRPPIINQFISQLLIMQQGSTPPIQTHYSPHYHQYPIAPTLSASSSSSLLVAQYYSSTNSPQSIKSADTSVYGSHVSPSKSSAFPNISSASSRSNDVDSRRLILLNLPIDLIREYLELYLEHLSGEAEIERIEYSNLEDTTVMVTFKTDLDLTEVRRRHAGRPKLNESEISIIEVTPPATVMIRNLPSDISRDVLELYFSNRRRSNGGQVIDVTLYDEHQHALVTFADHKDVRRVIKHEHLIHGHRLDVRIYYEHMGIEPFIDASNIDKQPDPIRYRASDDSRYLFLLKNRPLLEELREKLKPLNATVSLQTEGSLEVVYNGTRSTVKRRLQWANDIEKFVESFLNDRLAIYKVPWNNHKIPVITCEQLADLSLKDNTRLFQLIPSENQPDNIKVTALKDHLDRALNELTDMLTTSKITTNNTIPLNDAVYRSKPFTPARDPKVNNHRSSVFLRSSPLRRSMHNAELPSSLSKTTVDDYIDNLRLYQLDLLAMRFVDLARHTYLNLSIDIDRTGRRVHLCGPPDQVTVCKNYFESILNSLVHRHYKIGKELAVFLSNPDTVELIIGNLVVADHVCAYEIERISNNHRRSSASPTRNLNTVDTLSNNNGSYHHKLILYSLTRDTCDQVYDLIRRDVHISSIMLDKDDKRCLTSDSWNGHIRDLYSSSGGFRRRRVLVQVKQNHLKLVGFKQDVDNMRKRINDYFVENSISYYESD</sequence>
<evidence type="ECO:0000313" key="3">
    <source>
        <dbReference type="EMBL" id="CAF4137833.1"/>
    </source>
</evidence>
<dbReference type="EMBL" id="CAJOBO010000130">
    <property type="protein sequence ID" value="CAF4137833.1"/>
    <property type="molecule type" value="Genomic_DNA"/>
</dbReference>
<dbReference type="InterPro" id="IPR000504">
    <property type="entry name" value="RRM_dom"/>
</dbReference>
<evidence type="ECO:0000256" key="1">
    <source>
        <dbReference type="PROSITE-ProRule" id="PRU00176"/>
    </source>
</evidence>
<proteinExistence type="predicted"/>
<dbReference type="Pfam" id="PF23085">
    <property type="entry name" value="RRM_PARP14_3"/>
    <property type="match status" value="1"/>
</dbReference>
<evidence type="ECO:0000313" key="4">
    <source>
        <dbReference type="Proteomes" id="UP000663851"/>
    </source>
</evidence>
<protein>
    <recommendedName>
        <fullName evidence="2">RRM domain-containing protein</fullName>
    </recommendedName>
</protein>
<comment type="caution">
    <text evidence="3">The sequence shown here is derived from an EMBL/GenBank/DDBJ whole genome shotgun (WGS) entry which is preliminary data.</text>
</comment>
<dbReference type="Gene3D" id="3.30.2430.10">
    <property type="entry name" value="phosphothreonine lyase"/>
    <property type="match status" value="1"/>
</dbReference>
<feature type="domain" description="RRM" evidence="2">
    <location>
        <begin position="449"/>
        <end position="526"/>
    </location>
</feature>
<gene>
    <name evidence="3" type="ORF">HFQ381_LOCUS3557</name>
</gene>
<accession>A0A819XLF3</accession>
<dbReference type="SUPFAM" id="SSF54928">
    <property type="entry name" value="RNA-binding domain, RBD"/>
    <property type="match status" value="1"/>
</dbReference>
<keyword evidence="1" id="KW-0694">RNA-binding</keyword>
<reference evidence="3" key="1">
    <citation type="submission" date="2021-02" db="EMBL/GenBank/DDBJ databases">
        <authorList>
            <person name="Nowell W R."/>
        </authorList>
    </citation>
    <scope>NUCLEOTIDE SEQUENCE</scope>
</reference>
<dbReference type="Proteomes" id="UP000663851">
    <property type="component" value="Unassembled WGS sequence"/>
</dbReference>
<dbReference type="InterPro" id="IPR038498">
    <property type="entry name" value="OspF/SpvC_sf"/>
</dbReference>
<dbReference type="AlphaFoldDB" id="A0A819XLF3"/>
<evidence type="ECO:0000259" key="2">
    <source>
        <dbReference type="PROSITE" id="PS50102"/>
    </source>
</evidence>
<organism evidence="3 4">
    <name type="scientific">Rotaria socialis</name>
    <dbReference type="NCBI Taxonomy" id="392032"/>
    <lineage>
        <taxon>Eukaryota</taxon>
        <taxon>Metazoa</taxon>
        <taxon>Spiralia</taxon>
        <taxon>Gnathifera</taxon>
        <taxon>Rotifera</taxon>
        <taxon>Eurotatoria</taxon>
        <taxon>Bdelloidea</taxon>
        <taxon>Philodinida</taxon>
        <taxon>Philodinidae</taxon>
        <taxon>Rotaria</taxon>
    </lineage>
</organism>
<dbReference type="SMART" id="SM00360">
    <property type="entry name" value="RRM"/>
    <property type="match status" value="1"/>
</dbReference>
<dbReference type="InterPro" id="IPR012677">
    <property type="entry name" value="Nucleotide-bd_a/b_plait_sf"/>
</dbReference>
<name>A0A819XLF3_9BILA</name>
<dbReference type="PROSITE" id="PS50102">
    <property type="entry name" value="RRM"/>
    <property type="match status" value="1"/>
</dbReference>
<dbReference type="GO" id="GO:0003723">
    <property type="term" value="F:RNA binding"/>
    <property type="evidence" value="ECO:0007669"/>
    <property type="project" value="UniProtKB-UniRule"/>
</dbReference>
<dbReference type="InterPro" id="IPR035979">
    <property type="entry name" value="RBD_domain_sf"/>
</dbReference>